<proteinExistence type="predicted"/>
<name>A0AA37L631_9PEZI</name>
<evidence type="ECO:0000313" key="4">
    <source>
        <dbReference type="Proteomes" id="UP001055115"/>
    </source>
</evidence>
<keyword evidence="1" id="KW-0597">Phosphoprotein</keyword>
<feature type="domain" description="Signal transduction histidine kinase dimerisation/phosphoacceptor" evidence="2">
    <location>
        <begin position="255"/>
        <end position="320"/>
    </location>
</feature>
<dbReference type="InterPro" id="IPR050956">
    <property type="entry name" value="2C_system_His_kinase"/>
</dbReference>
<dbReference type="SUPFAM" id="SSF47384">
    <property type="entry name" value="Homodimeric domain of signal transducing histidine kinase"/>
    <property type="match status" value="1"/>
</dbReference>
<comment type="caution">
    <text evidence="3">The sequence shown here is derived from an EMBL/GenBank/DDBJ whole genome shotgun (WGS) entry which is preliminary data.</text>
</comment>
<dbReference type="Proteomes" id="UP001055115">
    <property type="component" value="Unassembled WGS sequence"/>
</dbReference>
<accession>A0AA37L631</accession>
<dbReference type="InterPro" id="IPR036097">
    <property type="entry name" value="HisK_dim/P_sf"/>
</dbReference>
<dbReference type="Pfam" id="PF00512">
    <property type="entry name" value="HisKA"/>
    <property type="match status" value="1"/>
</dbReference>
<protein>
    <submittedName>
        <fullName evidence="3">Histidinol-phosphatase</fullName>
    </submittedName>
</protein>
<dbReference type="GeneID" id="73322287"/>
<dbReference type="InterPro" id="IPR003661">
    <property type="entry name" value="HisK_dim/P_dom"/>
</dbReference>
<evidence type="ECO:0000256" key="1">
    <source>
        <dbReference type="ARBA" id="ARBA00022553"/>
    </source>
</evidence>
<dbReference type="AlphaFoldDB" id="A0AA37L631"/>
<dbReference type="PANTHER" id="PTHR43719:SF69">
    <property type="entry name" value="HISTIDINE KINASE G7"/>
    <property type="match status" value="1"/>
</dbReference>
<evidence type="ECO:0000313" key="3">
    <source>
        <dbReference type="EMBL" id="GKT41304.1"/>
    </source>
</evidence>
<evidence type="ECO:0000259" key="2">
    <source>
        <dbReference type="SMART" id="SM00388"/>
    </source>
</evidence>
<sequence length="439" mass="48449">MPGTFEAQSDTSRQRSINLIFSNAADKIRRATDTEGCLFLDAAPEGSGTIKSPVAEDPTLSLLGLAPTSSDEETDSSSGSSNWVSARVLGFSTSNRHGFDEHEHITRHGAVAEKLLGTLIRRYPMGKLFTFHDTYGLHPTDSSEEDRIRQLSTLPNNLHPNFSKPSFQRQQPQAKAWAKQNEGKDILRIFPGARNVAFVPVWDPRKNRWYAGGFIYSRQPTRAFTVEGELGYLRVFGILAMTETLRRELILDEKTKFDALSSMSHELRSPLHGIILGIELLTDTDLSVTQSDIIHTLEASGRTLADTFDHLLDYAKVNNFQTTTTPLARGIRPGNPQKHDSIEAGMMTLNSVVQIDLVVEEVIDSIFSGFSFQHMSISQLNKSDRAQDLDTAANLYLDSLRAKEELGLAQSTQAAGLAFNKVLVLFDANPDPAQSAGLS</sequence>
<dbReference type="CDD" id="cd00082">
    <property type="entry name" value="HisKA"/>
    <property type="match status" value="1"/>
</dbReference>
<dbReference type="RefSeq" id="XP_049123654.1">
    <property type="nucleotide sequence ID" value="XM_049267697.1"/>
</dbReference>
<reference evidence="3 4" key="1">
    <citation type="submission" date="2022-03" db="EMBL/GenBank/DDBJ databases">
        <title>Genome data of Colletotrichum spp.</title>
        <authorList>
            <person name="Utami Y.D."/>
            <person name="Hiruma K."/>
        </authorList>
    </citation>
    <scope>NUCLEOTIDE SEQUENCE [LARGE SCALE GENOMIC DNA]</scope>
    <source>
        <strain evidence="3 4">MAFF 239500</strain>
    </source>
</reference>
<dbReference type="Gene3D" id="1.10.287.130">
    <property type="match status" value="1"/>
</dbReference>
<dbReference type="SMART" id="SM00388">
    <property type="entry name" value="HisKA"/>
    <property type="match status" value="1"/>
</dbReference>
<dbReference type="PANTHER" id="PTHR43719">
    <property type="entry name" value="TWO-COMPONENT HISTIDINE KINASE"/>
    <property type="match status" value="1"/>
</dbReference>
<dbReference type="EMBL" id="BQXU01000002">
    <property type="protein sequence ID" value="GKT41304.1"/>
    <property type="molecule type" value="Genomic_DNA"/>
</dbReference>
<keyword evidence="4" id="KW-1185">Reference proteome</keyword>
<dbReference type="GO" id="GO:0000155">
    <property type="term" value="F:phosphorelay sensor kinase activity"/>
    <property type="evidence" value="ECO:0007669"/>
    <property type="project" value="InterPro"/>
</dbReference>
<gene>
    <name evidence="3" type="ORF">ColSpa_01485</name>
</gene>
<organism evidence="3 4">
    <name type="scientific">Colletotrichum spaethianum</name>
    <dbReference type="NCBI Taxonomy" id="700344"/>
    <lineage>
        <taxon>Eukaryota</taxon>
        <taxon>Fungi</taxon>
        <taxon>Dikarya</taxon>
        <taxon>Ascomycota</taxon>
        <taxon>Pezizomycotina</taxon>
        <taxon>Sordariomycetes</taxon>
        <taxon>Hypocreomycetidae</taxon>
        <taxon>Glomerellales</taxon>
        <taxon>Glomerellaceae</taxon>
        <taxon>Colletotrichum</taxon>
        <taxon>Colletotrichum spaethianum species complex</taxon>
    </lineage>
</organism>